<feature type="region of interest" description="Disordered" evidence="1">
    <location>
        <begin position="1"/>
        <end position="42"/>
    </location>
</feature>
<reference evidence="2 3" key="1">
    <citation type="submission" date="2016-11" db="EMBL/GenBank/DDBJ databases">
        <authorList>
            <person name="Kadnikov V."/>
            <person name="Nazina T."/>
        </authorList>
    </citation>
    <scope>NUCLEOTIDE SEQUENCE [LARGE SCALE GENOMIC DNA]</scope>
    <source>
        <strain evidence="2 3">1017</strain>
    </source>
</reference>
<dbReference type="EMBL" id="MQMG01000013">
    <property type="protein sequence ID" value="OKO94843.1"/>
    <property type="molecule type" value="Genomic_DNA"/>
</dbReference>
<feature type="compositionally biased region" description="Polar residues" evidence="1">
    <location>
        <begin position="1"/>
        <end position="11"/>
    </location>
</feature>
<accession>A0A1Q5T3P4</accession>
<evidence type="ECO:0000313" key="2">
    <source>
        <dbReference type="EMBL" id="OKO94843.1"/>
    </source>
</evidence>
<protein>
    <submittedName>
        <fullName evidence="2">Uncharacterized protein</fullName>
    </submittedName>
</protein>
<evidence type="ECO:0000256" key="1">
    <source>
        <dbReference type="SAM" id="MobiDB-lite"/>
    </source>
</evidence>
<proteinExistence type="predicted"/>
<feature type="compositionally biased region" description="Basic and acidic residues" evidence="1">
    <location>
        <begin position="12"/>
        <end position="42"/>
    </location>
</feature>
<dbReference type="AlphaFoldDB" id="A0A1Q5T3P4"/>
<name>A0A1Q5T3P4_9BACL</name>
<organism evidence="2 3">
    <name type="scientific">Geobacillus proteiniphilus</name>
    <dbReference type="NCBI Taxonomy" id="860353"/>
    <lineage>
        <taxon>Bacteria</taxon>
        <taxon>Bacillati</taxon>
        <taxon>Bacillota</taxon>
        <taxon>Bacilli</taxon>
        <taxon>Bacillales</taxon>
        <taxon>Anoxybacillaceae</taxon>
        <taxon>Geobacillus</taxon>
    </lineage>
</organism>
<gene>
    <name evidence="2" type="ORF">BRO54_1398</name>
</gene>
<comment type="caution">
    <text evidence="2">The sequence shown here is derived from an EMBL/GenBank/DDBJ whole genome shotgun (WGS) entry which is preliminary data.</text>
</comment>
<evidence type="ECO:0000313" key="3">
    <source>
        <dbReference type="Proteomes" id="UP000186030"/>
    </source>
</evidence>
<sequence>MRQPKQNNSPEPQEKKQQPDKDMEKQPGYGDKKLEGPNHPAE</sequence>
<dbReference type="Proteomes" id="UP000186030">
    <property type="component" value="Unassembled WGS sequence"/>
</dbReference>
<reference evidence="3" key="2">
    <citation type="submission" date="2017-01" db="EMBL/GenBank/DDBJ databases">
        <title>Genome sequencing and annotation of Geobacillus sp. 1017, a Hydrocarbon-Oxidizing Thermophilic Bacterium Isolated from a Heavy Oil Reservoir (China).</title>
        <authorList>
            <person name="Kadnikov V.V."/>
            <person name="Mardanov A.V."/>
            <person name="Poltaraus A.B."/>
            <person name="Sokolova D.S."/>
            <person name="Semenova E.M."/>
            <person name="Ravin N.V."/>
            <person name="Tourova T.P."/>
            <person name="Nazina T.N."/>
        </authorList>
    </citation>
    <scope>NUCLEOTIDE SEQUENCE [LARGE SCALE GENOMIC DNA]</scope>
    <source>
        <strain evidence="3">1017</strain>
    </source>
</reference>